<dbReference type="PANTHER" id="PTHR34351">
    <property type="entry name" value="SLR1927 PROTEIN-RELATED"/>
    <property type="match status" value="1"/>
</dbReference>
<name>A0A562Q9P1_9PSED</name>
<dbReference type="PANTHER" id="PTHR34351:SF1">
    <property type="entry name" value="SLR1927 PROTEIN"/>
    <property type="match status" value="1"/>
</dbReference>
<dbReference type="AlphaFoldDB" id="A0A562Q9P1"/>
<keyword evidence="3" id="KW-1185">Reference proteome</keyword>
<dbReference type="RefSeq" id="WP_244309135.1">
    <property type="nucleotide sequence ID" value="NZ_VLKY01000008.1"/>
</dbReference>
<evidence type="ECO:0000256" key="1">
    <source>
        <dbReference type="SAM" id="Phobius"/>
    </source>
</evidence>
<gene>
    <name evidence="2" type="ORF">IQ22_02664</name>
</gene>
<evidence type="ECO:0000313" key="3">
    <source>
        <dbReference type="Proteomes" id="UP000316905"/>
    </source>
</evidence>
<dbReference type="EMBL" id="VLKY01000008">
    <property type="protein sequence ID" value="TWI53448.1"/>
    <property type="molecule type" value="Genomic_DNA"/>
</dbReference>
<keyword evidence="1" id="KW-1133">Transmembrane helix</keyword>
<protein>
    <submittedName>
        <fullName evidence="2">Uncharacterized protein (DUF58 family)</fullName>
    </submittedName>
</protein>
<proteinExistence type="predicted"/>
<evidence type="ECO:0000313" key="2">
    <source>
        <dbReference type="EMBL" id="TWI53448.1"/>
    </source>
</evidence>
<keyword evidence="1" id="KW-0472">Membrane</keyword>
<reference evidence="2 3" key="1">
    <citation type="journal article" date="2015" name="Stand. Genomic Sci.">
        <title>Genomic Encyclopedia of Bacterial and Archaeal Type Strains, Phase III: the genomes of soil and plant-associated and newly described type strains.</title>
        <authorList>
            <person name="Whitman W.B."/>
            <person name="Woyke T."/>
            <person name="Klenk H.P."/>
            <person name="Zhou Y."/>
            <person name="Lilburn T.G."/>
            <person name="Beck B.J."/>
            <person name="De Vos P."/>
            <person name="Vandamme P."/>
            <person name="Eisen J.A."/>
            <person name="Garrity G."/>
            <person name="Hugenholtz P."/>
            <person name="Kyrpides N.C."/>
        </authorList>
    </citation>
    <scope>NUCLEOTIDE SEQUENCE [LARGE SCALE GENOMIC DNA]</scope>
    <source>
        <strain evidence="2 3">CGMCC 1.6858</strain>
    </source>
</reference>
<accession>A0A562Q9P1</accession>
<sequence>MAWIDRRIPAAASLELRQKRIFILPTQQGMAFIAALFLMLLAAINYQNSLAYGLTFLLGSVFLLTILHTYRNLAGLRLTAHGSATAFVDEPVRFQIRLDGQRPHQAIAIGWQPNDMLYTDVEVGESADIDLFLTPGQRGWLKPGRVRVESRFPLGLMVAWSWLDLDQRALIYPKPLAGDLPLSVGSEADKHEGARSQGAGVDDFLGLKPYQAGDSRRRLDWKAYSRGQGLLVRNFATLTGSDLWLDFTLLDGDVEMRLSRLCHWVLACSANQQSFGLRLPNITLPPAAGEAHREAALRALALYGAAR</sequence>
<organism evidence="2 3">
    <name type="scientific">Pseudomonas duriflava</name>
    <dbReference type="NCBI Taxonomy" id="459528"/>
    <lineage>
        <taxon>Bacteria</taxon>
        <taxon>Pseudomonadati</taxon>
        <taxon>Pseudomonadota</taxon>
        <taxon>Gammaproteobacteria</taxon>
        <taxon>Pseudomonadales</taxon>
        <taxon>Pseudomonadaceae</taxon>
        <taxon>Pseudomonas</taxon>
    </lineage>
</organism>
<feature type="transmembrane region" description="Helical" evidence="1">
    <location>
        <begin position="21"/>
        <end position="44"/>
    </location>
</feature>
<keyword evidence="1" id="KW-0812">Transmembrane</keyword>
<dbReference type="Proteomes" id="UP000316905">
    <property type="component" value="Unassembled WGS sequence"/>
</dbReference>
<feature type="transmembrane region" description="Helical" evidence="1">
    <location>
        <begin position="50"/>
        <end position="70"/>
    </location>
</feature>
<comment type="caution">
    <text evidence="2">The sequence shown here is derived from an EMBL/GenBank/DDBJ whole genome shotgun (WGS) entry which is preliminary data.</text>
</comment>